<accession>A0A5N5T309</accession>
<dbReference type="SMART" id="SM00228">
    <property type="entry name" value="PDZ"/>
    <property type="match status" value="1"/>
</dbReference>
<feature type="domain" description="PDZ" evidence="3">
    <location>
        <begin position="264"/>
        <end position="347"/>
    </location>
</feature>
<sequence>MSATIISFRWLDLLEKEFDKSFVDIDLIIGEVDDVEDGEWITQVRSKLGGLSSCFAQLAHKAQTIFQTNAKLEAELLNLRHELAELGATNKILKEENHDILMQLHASQLKLHNNSSNNDINDINNAEKIREKLERELEEERLKRLSLEVPKEELVLLKRENEMLKKYVLNLQGELSGAKLTSKYLDKELAGRIQQLQLLSRELKGEQHEKLWKQLESEIHLHRHKTVVRACRSNSVQISSVGSKTTLNGSSDLPKPHKTQFHRFVTLHRNPDQGLGMSITGGREHGVPILVSVLQSHLPAGACQQLFVGDAILSVNGRSLKDCTHSEAVDILSSLEGEITLEVVYVSPDEDDEASVSLEDPLYFKYRLFDDEVTSVTSSLHLLQNGRLSRASIDSIRGSTDNILESLGRGMENTIEPCEEVEPQHCNSNHVENELQGSSFPIDEVISNMGFNLQSDDINGKTGSNSDDDIPESPDVDDTRIESVNFGNVAISETSHLIASQSPEKMANDESLKLIENGEMEKRISTSETPSLPTITLTPDDVFNCNY</sequence>
<feature type="region of interest" description="Disordered" evidence="2">
    <location>
        <begin position="455"/>
        <end position="477"/>
    </location>
</feature>
<evidence type="ECO:0000313" key="4">
    <source>
        <dbReference type="EMBL" id="KAB7500921.1"/>
    </source>
</evidence>
<keyword evidence="1" id="KW-0175">Coiled coil</keyword>
<dbReference type="GO" id="GO:0005794">
    <property type="term" value="C:Golgi apparatus"/>
    <property type="evidence" value="ECO:0007669"/>
    <property type="project" value="InterPro"/>
</dbReference>
<dbReference type="InterPro" id="IPR036034">
    <property type="entry name" value="PDZ_sf"/>
</dbReference>
<dbReference type="PANTHER" id="PTHR16528">
    <property type="entry name" value="GOLGI-ASSOCIATED PDZ AND COILED-COIL MOTIF-CONTAINING"/>
    <property type="match status" value="1"/>
</dbReference>
<protein>
    <submittedName>
        <fullName evidence="4">Golgi-associated PDZ and coiled-coil motif-containing protein</fullName>
    </submittedName>
</protein>
<dbReference type="OrthoDB" id="10063653at2759"/>
<dbReference type="Proteomes" id="UP000326759">
    <property type="component" value="Unassembled WGS sequence"/>
</dbReference>
<feature type="compositionally biased region" description="Polar residues" evidence="2">
    <location>
        <begin position="455"/>
        <end position="465"/>
    </location>
</feature>
<evidence type="ECO:0000256" key="2">
    <source>
        <dbReference type="SAM" id="MobiDB-lite"/>
    </source>
</evidence>
<proteinExistence type="predicted"/>
<dbReference type="GO" id="GO:0030140">
    <property type="term" value="C:trans-Golgi network transport vesicle"/>
    <property type="evidence" value="ECO:0007669"/>
    <property type="project" value="TreeGrafter"/>
</dbReference>
<feature type="coiled-coil region" evidence="1">
    <location>
        <begin position="62"/>
        <end position="148"/>
    </location>
</feature>
<name>A0A5N5T309_9CRUS</name>
<dbReference type="PROSITE" id="PS50106">
    <property type="entry name" value="PDZ"/>
    <property type="match status" value="1"/>
</dbReference>
<evidence type="ECO:0000256" key="1">
    <source>
        <dbReference type="SAM" id="Coils"/>
    </source>
</evidence>
<keyword evidence="5" id="KW-1185">Reference proteome</keyword>
<dbReference type="InterPro" id="IPR001478">
    <property type="entry name" value="PDZ"/>
</dbReference>
<dbReference type="Pfam" id="PF00595">
    <property type="entry name" value="PDZ"/>
    <property type="match status" value="1"/>
</dbReference>
<dbReference type="GO" id="GO:0044325">
    <property type="term" value="F:transmembrane transporter binding"/>
    <property type="evidence" value="ECO:0007669"/>
    <property type="project" value="TreeGrafter"/>
</dbReference>
<reference evidence="4 5" key="1">
    <citation type="journal article" date="2019" name="PLoS Biol.">
        <title>Sex chromosomes control vertical transmission of feminizing Wolbachia symbionts in an isopod.</title>
        <authorList>
            <person name="Becking T."/>
            <person name="Chebbi M.A."/>
            <person name="Giraud I."/>
            <person name="Moumen B."/>
            <person name="Laverre T."/>
            <person name="Caubet Y."/>
            <person name="Peccoud J."/>
            <person name="Gilbert C."/>
            <person name="Cordaux R."/>
        </authorList>
    </citation>
    <scope>NUCLEOTIDE SEQUENCE [LARGE SCALE GENOMIC DNA]</scope>
    <source>
        <strain evidence="4">ANa2</strain>
        <tissue evidence="4">Whole body excluding digestive tract and cuticle</tissue>
    </source>
</reference>
<dbReference type="SUPFAM" id="SSF50156">
    <property type="entry name" value="PDZ domain-like"/>
    <property type="match status" value="1"/>
</dbReference>
<dbReference type="InterPro" id="IPR038879">
    <property type="entry name" value="GOPC"/>
</dbReference>
<dbReference type="EMBL" id="SEYY01012214">
    <property type="protein sequence ID" value="KAB7500921.1"/>
    <property type="molecule type" value="Genomic_DNA"/>
</dbReference>
<evidence type="ECO:0000259" key="3">
    <source>
        <dbReference type="PROSITE" id="PS50106"/>
    </source>
</evidence>
<comment type="caution">
    <text evidence="4">The sequence shown here is derived from an EMBL/GenBank/DDBJ whole genome shotgun (WGS) entry which is preliminary data.</text>
</comment>
<dbReference type="AlphaFoldDB" id="A0A5N5T309"/>
<dbReference type="PANTHER" id="PTHR16528:SF2">
    <property type="entry name" value="GOLGI-ASSOCIATED PDZ AND COILED-COIL MOTIF-CONTAINING PROTEIN"/>
    <property type="match status" value="1"/>
</dbReference>
<dbReference type="Gene3D" id="2.30.42.10">
    <property type="match status" value="1"/>
</dbReference>
<feature type="compositionally biased region" description="Acidic residues" evidence="2">
    <location>
        <begin position="466"/>
        <end position="476"/>
    </location>
</feature>
<evidence type="ECO:0000313" key="5">
    <source>
        <dbReference type="Proteomes" id="UP000326759"/>
    </source>
</evidence>
<dbReference type="GO" id="GO:0016020">
    <property type="term" value="C:membrane"/>
    <property type="evidence" value="ECO:0007669"/>
    <property type="project" value="TreeGrafter"/>
</dbReference>
<dbReference type="GO" id="GO:2000009">
    <property type="term" value="P:negative regulation of protein localization to cell surface"/>
    <property type="evidence" value="ECO:0007669"/>
    <property type="project" value="TreeGrafter"/>
</dbReference>
<gene>
    <name evidence="4" type="primary">Gopc</name>
    <name evidence="4" type="ORF">Anas_05849</name>
</gene>
<organism evidence="4 5">
    <name type="scientific">Armadillidium nasatum</name>
    <dbReference type="NCBI Taxonomy" id="96803"/>
    <lineage>
        <taxon>Eukaryota</taxon>
        <taxon>Metazoa</taxon>
        <taxon>Ecdysozoa</taxon>
        <taxon>Arthropoda</taxon>
        <taxon>Crustacea</taxon>
        <taxon>Multicrustacea</taxon>
        <taxon>Malacostraca</taxon>
        <taxon>Eumalacostraca</taxon>
        <taxon>Peracarida</taxon>
        <taxon>Isopoda</taxon>
        <taxon>Oniscidea</taxon>
        <taxon>Crinocheta</taxon>
        <taxon>Armadillidiidae</taxon>
        <taxon>Armadillidium</taxon>
    </lineage>
</organism>